<dbReference type="EMBL" id="JADIMT010000080">
    <property type="protein sequence ID" value="MBO8436728.1"/>
    <property type="molecule type" value="Genomic_DNA"/>
</dbReference>
<dbReference type="AlphaFoldDB" id="A0A9D9E071"/>
<reference evidence="2" key="1">
    <citation type="submission" date="2020-10" db="EMBL/GenBank/DDBJ databases">
        <authorList>
            <person name="Gilroy R."/>
        </authorList>
    </citation>
    <scope>NUCLEOTIDE SEQUENCE</scope>
    <source>
        <strain evidence="2">7293</strain>
    </source>
</reference>
<comment type="caution">
    <text evidence="2">The sequence shown here is derived from an EMBL/GenBank/DDBJ whole genome shotgun (WGS) entry which is preliminary data.</text>
</comment>
<evidence type="ECO:0000313" key="2">
    <source>
        <dbReference type="EMBL" id="MBO8436728.1"/>
    </source>
</evidence>
<sequence length="446" mass="49985">MKRISLALLIFCLIIQQAFSSQLYLAPNNSITNINMNSPAWSDEKAQEDYNNIRDDEDLFAPNQYVVTGALYGVKESSDWFGDSDEDKEKRYGIEVSVSSDSWDGKYFWFTSQSNPDSKRPFILQATFQNRDFGYARNVSHNREVYTLNGGDSFASYYFYDRDDWLVLRNRALLFDIAIVLPGTINNGVLTLDDGRTYPIASADDYSADLSVILRLVKRNGETNNPDGWTGPEDLSFSFPISGFYDPTIDSPGTITEANSSLNIHMLPKAANIDLQLDQGQSKLIPIADLSYAVYNIKGNAEDVQISDDDIFLFLSASSNPFTKNSRGFEFVHEDVTSEEQKNNQNTIGFDITAIATDESGQNIKFDGTDFLSGDGSVNNPAKKITTTHHDDTIQHMDPPSYRHWHSYDGTLYLTLDDRSMMDAGYYKGYVYVHAIVNGDNVGGSV</sequence>
<protein>
    <submittedName>
        <fullName evidence="2">Uncharacterized protein</fullName>
    </submittedName>
</protein>
<evidence type="ECO:0000256" key="1">
    <source>
        <dbReference type="SAM" id="SignalP"/>
    </source>
</evidence>
<gene>
    <name evidence="2" type="ORF">IAA97_07095</name>
</gene>
<proteinExistence type="predicted"/>
<accession>A0A9D9E071</accession>
<name>A0A9D9E071_9SPIO</name>
<organism evidence="2 3">
    <name type="scientific">Candidatus Ornithospirochaeta stercoripullorum</name>
    <dbReference type="NCBI Taxonomy" id="2840899"/>
    <lineage>
        <taxon>Bacteria</taxon>
        <taxon>Pseudomonadati</taxon>
        <taxon>Spirochaetota</taxon>
        <taxon>Spirochaetia</taxon>
        <taxon>Spirochaetales</taxon>
        <taxon>Spirochaetaceae</taxon>
        <taxon>Spirochaetaceae incertae sedis</taxon>
        <taxon>Candidatus Ornithospirochaeta</taxon>
    </lineage>
</organism>
<keyword evidence="1" id="KW-0732">Signal</keyword>
<dbReference type="Proteomes" id="UP000823615">
    <property type="component" value="Unassembled WGS sequence"/>
</dbReference>
<feature type="chain" id="PRO_5038626670" evidence="1">
    <location>
        <begin position="21"/>
        <end position="446"/>
    </location>
</feature>
<reference evidence="2" key="2">
    <citation type="journal article" date="2021" name="PeerJ">
        <title>Extensive microbial diversity within the chicken gut microbiome revealed by metagenomics and culture.</title>
        <authorList>
            <person name="Gilroy R."/>
            <person name="Ravi A."/>
            <person name="Getino M."/>
            <person name="Pursley I."/>
            <person name="Horton D.L."/>
            <person name="Alikhan N.F."/>
            <person name="Baker D."/>
            <person name="Gharbi K."/>
            <person name="Hall N."/>
            <person name="Watson M."/>
            <person name="Adriaenssens E.M."/>
            <person name="Foster-Nyarko E."/>
            <person name="Jarju S."/>
            <person name="Secka A."/>
            <person name="Antonio M."/>
            <person name="Oren A."/>
            <person name="Chaudhuri R.R."/>
            <person name="La Ragione R."/>
            <person name="Hildebrand F."/>
            <person name="Pallen M.J."/>
        </authorList>
    </citation>
    <scope>NUCLEOTIDE SEQUENCE</scope>
    <source>
        <strain evidence="2">7293</strain>
    </source>
</reference>
<evidence type="ECO:0000313" key="3">
    <source>
        <dbReference type="Proteomes" id="UP000823615"/>
    </source>
</evidence>
<feature type="signal peptide" evidence="1">
    <location>
        <begin position="1"/>
        <end position="20"/>
    </location>
</feature>